<dbReference type="OrthoDB" id="8839911at2"/>
<gene>
    <name evidence="6" type="ORF">DES49_2341</name>
</gene>
<keyword evidence="2" id="KW-0805">Transcription regulation</keyword>
<dbReference type="PANTHER" id="PTHR30118">
    <property type="entry name" value="HTH-TYPE TRANSCRIPTIONAL REGULATOR LEUO-RELATED"/>
    <property type="match status" value="1"/>
</dbReference>
<dbReference type="InterPro" id="IPR050389">
    <property type="entry name" value="LysR-type_TF"/>
</dbReference>
<dbReference type="GO" id="GO:0003700">
    <property type="term" value="F:DNA-binding transcription factor activity"/>
    <property type="evidence" value="ECO:0007669"/>
    <property type="project" value="InterPro"/>
</dbReference>
<keyword evidence="4" id="KW-0804">Transcription</keyword>
<evidence type="ECO:0000256" key="4">
    <source>
        <dbReference type="ARBA" id="ARBA00023163"/>
    </source>
</evidence>
<dbReference type="PANTHER" id="PTHR30118:SF15">
    <property type="entry name" value="TRANSCRIPTIONAL REGULATORY PROTEIN"/>
    <property type="match status" value="1"/>
</dbReference>
<evidence type="ECO:0000313" key="6">
    <source>
        <dbReference type="EMBL" id="TDT39416.1"/>
    </source>
</evidence>
<dbReference type="SUPFAM" id="SSF46785">
    <property type="entry name" value="Winged helix' DNA-binding domain"/>
    <property type="match status" value="1"/>
</dbReference>
<dbReference type="InterPro" id="IPR036390">
    <property type="entry name" value="WH_DNA-bd_sf"/>
</dbReference>
<dbReference type="PROSITE" id="PS50931">
    <property type="entry name" value="HTH_LYSR"/>
    <property type="match status" value="1"/>
</dbReference>
<sequence length="336" mass="38094">MDLSRVDLNLLVYLDVLLREKSVTRAASYLGLTQPAMSNGLRRLRELFDDPLLVRTSEGMSATELATQLQPNVREILAQVEKTVQPTRSFDAGASQRVFRIMASDYAESTLMPRVLRLIRQQAPHVTLDVLTPSDVSFLDVEQGRVDMAINRFDTIPQSFHQRILWKDHFACLMSTGNPILQEPFTLDTYLQANHIWVSKTGVGVGVGVNPRDVQRLGWVDEALGKLGRKRRISVFTRHYQVAMLLAEQHDVMATLPCRAAWLQKDNPGLVAKPPPFTIPPIELKMAWSPLLQHNPDHQWLRRCISDVAEELNEEFEPFARDFIPQGPEPGQASER</sequence>
<dbReference type="InterPro" id="IPR005119">
    <property type="entry name" value="LysR_subst-bd"/>
</dbReference>
<name>A0A4R7JP79_9GAMM</name>
<dbReference type="Pfam" id="PF03466">
    <property type="entry name" value="LysR_substrate"/>
    <property type="match status" value="1"/>
</dbReference>
<protein>
    <submittedName>
        <fullName evidence="6">DNA-binding transcriptional LysR family regulator</fullName>
    </submittedName>
</protein>
<dbReference type="CDD" id="cd08417">
    <property type="entry name" value="PBP2_Nitroaromatics_like"/>
    <property type="match status" value="1"/>
</dbReference>
<comment type="caution">
    <text evidence="6">The sequence shown here is derived from an EMBL/GenBank/DDBJ whole genome shotgun (WGS) entry which is preliminary data.</text>
</comment>
<dbReference type="GO" id="GO:0003677">
    <property type="term" value="F:DNA binding"/>
    <property type="evidence" value="ECO:0007669"/>
    <property type="project" value="UniProtKB-KW"/>
</dbReference>
<dbReference type="EMBL" id="SOAX01000005">
    <property type="protein sequence ID" value="TDT39416.1"/>
    <property type="molecule type" value="Genomic_DNA"/>
</dbReference>
<feature type="domain" description="HTH lysR-type" evidence="5">
    <location>
        <begin position="6"/>
        <end position="63"/>
    </location>
</feature>
<keyword evidence="3 6" id="KW-0238">DNA-binding</keyword>
<comment type="similarity">
    <text evidence="1">Belongs to the LysR transcriptional regulatory family.</text>
</comment>
<organism evidence="6 7">
    <name type="scientific">Halospina denitrificans</name>
    <dbReference type="NCBI Taxonomy" id="332522"/>
    <lineage>
        <taxon>Bacteria</taxon>
        <taxon>Pseudomonadati</taxon>
        <taxon>Pseudomonadota</taxon>
        <taxon>Gammaproteobacteria</taxon>
        <taxon>Halospina</taxon>
    </lineage>
</organism>
<accession>A0A4R7JP79</accession>
<evidence type="ECO:0000313" key="7">
    <source>
        <dbReference type="Proteomes" id="UP000295830"/>
    </source>
</evidence>
<dbReference type="Gene3D" id="3.40.190.10">
    <property type="entry name" value="Periplasmic binding protein-like II"/>
    <property type="match status" value="2"/>
</dbReference>
<dbReference type="InterPro" id="IPR037402">
    <property type="entry name" value="YidZ_PBP2"/>
</dbReference>
<dbReference type="InterPro" id="IPR000847">
    <property type="entry name" value="LysR_HTH_N"/>
</dbReference>
<reference evidence="6 7" key="1">
    <citation type="submission" date="2019-03" db="EMBL/GenBank/DDBJ databases">
        <title>Genomic Encyclopedia of Type Strains, Phase IV (KMG-IV): sequencing the most valuable type-strain genomes for metagenomic binning, comparative biology and taxonomic classification.</title>
        <authorList>
            <person name="Goeker M."/>
        </authorList>
    </citation>
    <scope>NUCLEOTIDE SEQUENCE [LARGE SCALE GENOMIC DNA]</scope>
    <source>
        <strain evidence="6 7">DSM 15505</strain>
    </source>
</reference>
<dbReference type="AlphaFoldDB" id="A0A4R7JP79"/>
<dbReference type="Gene3D" id="1.10.10.10">
    <property type="entry name" value="Winged helix-like DNA-binding domain superfamily/Winged helix DNA-binding domain"/>
    <property type="match status" value="1"/>
</dbReference>
<evidence type="ECO:0000259" key="5">
    <source>
        <dbReference type="PROSITE" id="PS50931"/>
    </source>
</evidence>
<dbReference type="Pfam" id="PF00126">
    <property type="entry name" value="HTH_1"/>
    <property type="match status" value="1"/>
</dbReference>
<keyword evidence="7" id="KW-1185">Reference proteome</keyword>
<evidence type="ECO:0000256" key="3">
    <source>
        <dbReference type="ARBA" id="ARBA00023125"/>
    </source>
</evidence>
<dbReference type="SUPFAM" id="SSF53850">
    <property type="entry name" value="Periplasmic binding protein-like II"/>
    <property type="match status" value="1"/>
</dbReference>
<evidence type="ECO:0000256" key="1">
    <source>
        <dbReference type="ARBA" id="ARBA00009437"/>
    </source>
</evidence>
<evidence type="ECO:0000256" key="2">
    <source>
        <dbReference type="ARBA" id="ARBA00023015"/>
    </source>
</evidence>
<dbReference type="RefSeq" id="WP_133736588.1">
    <property type="nucleotide sequence ID" value="NZ_SOAX01000005.1"/>
</dbReference>
<dbReference type="PRINTS" id="PR00039">
    <property type="entry name" value="HTHLYSR"/>
</dbReference>
<proteinExistence type="inferred from homology"/>
<dbReference type="InterPro" id="IPR036388">
    <property type="entry name" value="WH-like_DNA-bd_sf"/>
</dbReference>
<dbReference type="Proteomes" id="UP000295830">
    <property type="component" value="Unassembled WGS sequence"/>
</dbReference>